<evidence type="ECO:0000313" key="3">
    <source>
        <dbReference type="Proteomes" id="UP001216899"/>
    </source>
</evidence>
<sequence length="197" mass="23164">MFGIPIAAILAIVGIFITANYQRRHWLRATHEEIRTRETREANDLLRDIARIFDKRIACQRLYLLNLEDENSSEYKKSYMDSVKEYSGSYNDLRYRLRFYTSYASVLDFEKTLNDRIVKNGNRISTIAKLNNRSESEVSEIDKDLSIISAKVFEFCARLANKISAEDFGSLRKLSSWNNPSNEYITNWWLIKRLLNI</sequence>
<dbReference type="RefSeq" id="WP_273744106.1">
    <property type="nucleotide sequence ID" value="NZ_CP117466.1"/>
</dbReference>
<protein>
    <submittedName>
        <fullName evidence="2">Uncharacterized protein</fullName>
    </submittedName>
</protein>
<name>A0ABY7UW39_9RHOB</name>
<keyword evidence="3" id="KW-1185">Reference proteome</keyword>
<dbReference type="EMBL" id="CP117466">
    <property type="protein sequence ID" value="WDA13646.1"/>
    <property type="molecule type" value="Genomic_DNA"/>
</dbReference>
<gene>
    <name evidence="2" type="ORF">PRL19_05165</name>
</gene>
<feature type="transmembrane region" description="Helical" evidence="1">
    <location>
        <begin position="6"/>
        <end position="22"/>
    </location>
</feature>
<keyword evidence="1" id="KW-1133">Transmembrane helix</keyword>
<evidence type="ECO:0000313" key="2">
    <source>
        <dbReference type="EMBL" id="WDA13646.1"/>
    </source>
</evidence>
<keyword evidence="1" id="KW-0812">Transmembrane</keyword>
<evidence type="ECO:0000256" key="1">
    <source>
        <dbReference type="SAM" id="Phobius"/>
    </source>
</evidence>
<proteinExistence type="predicted"/>
<dbReference type="Proteomes" id="UP001216899">
    <property type="component" value="Chromosome"/>
</dbReference>
<reference evidence="2 3" key="1">
    <citation type="submission" date="2023-02" db="EMBL/GenBank/DDBJ databases">
        <title>Whole genome sequenc of Paracoccus marcusii MBLB0836.</title>
        <authorList>
            <person name="Seo M.-J."/>
            <person name="Cho E.-S."/>
            <person name="Hwang C.Y."/>
        </authorList>
    </citation>
    <scope>NUCLEOTIDE SEQUENCE [LARGE SCALE GENOMIC DNA]</scope>
    <source>
        <strain evidence="2 3">MBLB0836</strain>
    </source>
</reference>
<keyword evidence="1" id="KW-0472">Membrane</keyword>
<organism evidence="2 3">
    <name type="scientific">Paracoccus marcusii</name>
    <dbReference type="NCBI Taxonomy" id="59779"/>
    <lineage>
        <taxon>Bacteria</taxon>
        <taxon>Pseudomonadati</taxon>
        <taxon>Pseudomonadota</taxon>
        <taxon>Alphaproteobacteria</taxon>
        <taxon>Rhodobacterales</taxon>
        <taxon>Paracoccaceae</taxon>
        <taxon>Paracoccus</taxon>
    </lineage>
</organism>
<accession>A0ABY7UW39</accession>